<reference evidence="2" key="1">
    <citation type="submission" date="2016-07" db="EMBL/GenBank/DDBJ databases">
        <authorList>
            <person name="Kauffman K."/>
            <person name="Arevalo P."/>
            <person name="Polz M.F."/>
        </authorList>
    </citation>
    <scope>NUCLEOTIDE SEQUENCE</scope>
    <source>
        <strain evidence="2">10N.222.46.E12</strain>
    </source>
</reference>
<feature type="chain" id="PRO_5031335948" evidence="1">
    <location>
        <begin position="24"/>
        <end position="158"/>
    </location>
</feature>
<evidence type="ECO:0000256" key="1">
    <source>
        <dbReference type="SAM" id="SignalP"/>
    </source>
</evidence>
<dbReference type="AlphaFoldDB" id="A0A7Z1S3A5"/>
<feature type="signal peptide" evidence="1">
    <location>
        <begin position="1"/>
        <end position="23"/>
    </location>
</feature>
<keyword evidence="1" id="KW-0732">Signal</keyword>
<organism evidence="2">
    <name type="scientific">Vibrio cyclitrophicus</name>
    <dbReference type="NCBI Taxonomy" id="47951"/>
    <lineage>
        <taxon>Bacteria</taxon>
        <taxon>Pseudomonadati</taxon>
        <taxon>Pseudomonadota</taxon>
        <taxon>Gammaproteobacteria</taxon>
        <taxon>Vibrionales</taxon>
        <taxon>Vibrionaceae</taxon>
        <taxon>Vibrio</taxon>
    </lineage>
</organism>
<proteinExistence type="predicted"/>
<dbReference type="EMBL" id="MDBS01000020">
    <property type="protein sequence ID" value="PMP30548.1"/>
    <property type="molecule type" value="Genomic_DNA"/>
</dbReference>
<reference evidence="2" key="2">
    <citation type="journal article" date="2018" name="Nature">
        <title>A major lineage of non-tailed dsDNA viruses as unrecognized killers of marine bacteria.</title>
        <authorList>
            <person name="Kauffman K.M."/>
            <person name="Hussain F.A."/>
            <person name="Yang J."/>
            <person name="Arevalo P."/>
            <person name="Brown J.M."/>
            <person name="Chang W.K."/>
            <person name="VanInsberghe D."/>
            <person name="Elsherbini J."/>
            <person name="Sharma R.S."/>
            <person name="Cutler M.B."/>
            <person name="Kelly L."/>
            <person name="Polz M.F."/>
        </authorList>
    </citation>
    <scope>NUCLEOTIDE SEQUENCE</scope>
    <source>
        <strain evidence="2">10N.222.46.E12</strain>
    </source>
</reference>
<protein>
    <submittedName>
        <fullName evidence="2">Uncharacterized protein</fullName>
    </submittedName>
</protein>
<sequence>MKMNAIIALMTGVLLSIGSPAYAKSLTQSALAGDRLTMEDFDYAMAHPDSDKYQEVVTNLNGMQDAVSFIYNAQKSTPESLLFCLPASDDSFATWSKPNWFMEIIQYVKVREPDLLAGRWSQKPLTSVVFYGLKNLYPCTSFDFPTMKSGLAMPHTLR</sequence>
<evidence type="ECO:0000313" key="2">
    <source>
        <dbReference type="EMBL" id="PMP30548.1"/>
    </source>
</evidence>
<dbReference type="RefSeq" id="WP_154723967.1">
    <property type="nucleotide sequence ID" value="NZ_CP170597.1"/>
</dbReference>
<comment type="caution">
    <text evidence="2">The sequence shown here is derived from an EMBL/GenBank/DDBJ whole genome shotgun (WGS) entry which is preliminary data.</text>
</comment>
<accession>A0A7Z1S3A5</accession>
<gene>
    <name evidence="2" type="ORF">BCS90_14705</name>
</gene>
<name>A0A7Z1S3A5_9VIBR</name>